<dbReference type="AlphaFoldDB" id="A0A914UNZ1"/>
<dbReference type="InterPro" id="IPR050621">
    <property type="entry name" value="Tudor_domain_containing"/>
</dbReference>
<proteinExistence type="predicted"/>
<dbReference type="WBParaSite" id="PSAMB.scaffold1148size35273.g11342.t1">
    <property type="protein sequence ID" value="PSAMB.scaffold1148size35273.g11342.t1"/>
    <property type="gene ID" value="PSAMB.scaffold1148size35273.g11342"/>
</dbReference>
<protein>
    <submittedName>
        <fullName evidence="4">Tudor domain-containing protein</fullName>
    </submittedName>
</protein>
<sequence>MAPARTTASSRPKSPILTSSGELVANGPETNKINRVALAREANCEVIFSESPSAFWIRLSNHITDSEYLKPRKLEPIQLSINSLRFKYVFAPRQLKPSTTDKTHDYRRARVLRTISVNGEDLVLVHFIDFGDRSWVGAKSLAHMDNEYYFHPWQAIGCCLMAVAPKASDSRALDSNQQPMWTDEEAAAFRQVLEQFTDTKVEVNYGSVESNDSRAMIKVNLFGRLKSAAGSRATTTPEPNGQETKPQLESIGTAFARKCPRTVAVSRGMLDAHKQYQYEAPVSAAEMTPPDPATLAAWQLTLDEMVDDAVVYPSRSHLALWSNERNPEARGTQIPLVTLKWLEDNGYINRGHLLIHVEGACTVSPYEFYARPLKDNLVQLEGNIVQLGNVGSDNNPPSLVPANTIIDANKEIQEFVDKLNTFYGEPVNRQCIDQQAVLHALSNGDRAYGMVERTDDVAQFTGSWQRVEVIARQEHGAVNTILVRVRYLDAGGTDIKQLDSIFEIHPDHAERPPFCIQFSLFGLLPKQADGYRRSDRGGFESAFGSQNENVSYKWSVAAKEAFKTLLREDVPLSANMLHGRLNKLNDEQPVIYSNEEPYKRPNVIFVSDLIVRAESSSNSQSIDTQLVNQGHATLASHRSVPVEYWELLDSGIDFHT</sequence>
<dbReference type="PANTHER" id="PTHR22948">
    <property type="entry name" value="TUDOR DOMAIN CONTAINING PROTEIN"/>
    <property type="match status" value="1"/>
</dbReference>
<dbReference type="Proteomes" id="UP000887566">
    <property type="component" value="Unplaced"/>
</dbReference>
<dbReference type="Gene3D" id="2.40.50.90">
    <property type="match status" value="2"/>
</dbReference>
<feature type="domain" description="Tudor" evidence="2">
    <location>
        <begin position="42"/>
        <end position="160"/>
    </location>
</feature>
<evidence type="ECO:0000259" key="2">
    <source>
        <dbReference type="Pfam" id="PF00567"/>
    </source>
</evidence>
<dbReference type="InterPro" id="IPR035437">
    <property type="entry name" value="SNase_OB-fold_sf"/>
</dbReference>
<name>A0A914UNZ1_9BILA</name>
<dbReference type="GO" id="GO:0005737">
    <property type="term" value="C:cytoplasm"/>
    <property type="evidence" value="ECO:0007669"/>
    <property type="project" value="UniProtKB-ARBA"/>
</dbReference>
<feature type="region of interest" description="Disordered" evidence="1">
    <location>
        <begin position="1"/>
        <end position="23"/>
    </location>
</feature>
<organism evidence="3 4">
    <name type="scientific">Plectus sambesii</name>
    <dbReference type="NCBI Taxonomy" id="2011161"/>
    <lineage>
        <taxon>Eukaryota</taxon>
        <taxon>Metazoa</taxon>
        <taxon>Ecdysozoa</taxon>
        <taxon>Nematoda</taxon>
        <taxon>Chromadorea</taxon>
        <taxon>Plectida</taxon>
        <taxon>Plectina</taxon>
        <taxon>Plectoidea</taxon>
        <taxon>Plectidae</taxon>
        <taxon>Plectus</taxon>
    </lineage>
</organism>
<dbReference type="Pfam" id="PF00567">
    <property type="entry name" value="TUDOR"/>
    <property type="match status" value="1"/>
</dbReference>
<evidence type="ECO:0000256" key="1">
    <source>
        <dbReference type="SAM" id="MobiDB-lite"/>
    </source>
</evidence>
<dbReference type="Gene3D" id="2.30.30.140">
    <property type="match status" value="1"/>
</dbReference>
<evidence type="ECO:0000313" key="4">
    <source>
        <dbReference type="WBParaSite" id="PSAMB.scaffold1148size35273.g11342.t1"/>
    </source>
</evidence>
<evidence type="ECO:0000313" key="3">
    <source>
        <dbReference type="Proteomes" id="UP000887566"/>
    </source>
</evidence>
<dbReference type="InterPro" id="IPR002999">
    <property type="entry name" value="Tudor"/>
</dbReference>
<reference evidence="4" key="1">
    <citation type="submission" date="2022-11" db="UniProtKB">
        <authorList>
            <consortium name="WormBaseParasite"/>
        </authorList>
    </citation>
    <scope>IDENTIFICATION</scope>
</reference>
<dbReference type="SUPFAM" id="SSF63748">
    <property type="entry name" value="Tudor/PWWP/MBT"/>
    <property type="match status" value="2"/>
</dbReference>
<feature type="compositionally biased region" description="Polar residues" evidence="1">
    <location>
        <begin position="1"/>
        <end position="21"/>
    </location>
</feature>
<accession>A0A914UNZ1</accession>
<dbReference type="CDD" id="cd20379">
    <property type="entry name" value="Tudor_dTUD-like"/>
    <property type="match status" value="1"/>
</dbReference>
<keyword evidence="3" id="KW-1185">Reference proteome</keyword>
<dbReference type="PANTHER" id="PTHR22948:SF76">
    <property type="entry name" value="FI20010P1-RELATED"/>
    <property type="match status" value="1"/>
</dbReference>